<evidence type="ECO:0000313" key="1">
    <source>
        <dbReference type="EMBL" id="WYD57067.1"/>
    </source>
</evidence>
<proteinExistence type="predicted"/>
<organism evidence="1">
    <name type="scientific">Nesodiprion zhejiangensis nucleopolyhedrovirus</name>
    <dbReference type="NCBI Taxonomy" id="3135970"/>
    <lineage>
        <taxon>Viruses</taxon>
        <taxon>Viruses incertae sedis</taxon>
        <taxon>Naldaviricetes</taxon>
        <taxon>Lefavirales</taxon>
        <taxon>Baculoviridae</taxon>
    </lineage>
</organism>
<accession>A0AAN0N845</accession>
<reference evidence="1" key="1">
    <citation type="submission" date="2023-10" db="EMBL/GenBank/DDBJ databases">
        <authorList>
            <person name="Wang Q."/>
        </authorList>
    </citation>
    <scope>NUCLEOTIDE SEQUENCE</scope>
    <source>
        <strain evidence="1">BJZYA2014</strain>
    </source>
</reference>
<name>A0AAN0N845_9BACU</name>
<sequence>MLLIAIIMILLFIGLIYAIYLNNQSNSQEIVDNVIEKTINVNENGDFSLKLQPFVEIIPTFYKGIIYNTTSACDYTVILCDEILSLEKIIRYVTNNSLINNNTICMFRTTEEKKRNLSLHTLQMEVFPNGIVLAHNGFNKFEFFDKPTGFSRKSFNFAFVDNTDANEMYKLTSSDGPTVVLYNNDFDQHYLLDNGFIPENFNLMLYQCKIMYKKIE</sequence>
<protein>
    <submittedName>
        <fullName evidence="1">Odv-e25</fullName>
    </submittedName>
</protein>
<gene>
    <name evidence="1" type="primary">odv-e25</name>
    <name evidence="1" type="ORF">NezhNPV_ORF22</name>
</gene>
<dbReference type="EMBL" id="OR723730">
    <property type="protein sequence ID" value="WYD57067.1"/>
    <property type="molecule type" value="Genomic_DNA"/>
</dbReference>